<gene>
    <name evidence="3" type="ORF">FNW21_06200</name>
</gene>
<evidence type="ECO:0000256" key="1">
    <source>
        <dbReference type="ARBA" id="ARBA00023125"/>
    </source>
</evidence>
<dbReference type="PROSITE" id="PS50943">
    <property type="entry name" value="HTH_CROC1"/>
    <property type="match status" value="1"/>
</dbReference>
<evidence type="ECO:0000259" key="2">
    <source>
        <dbReference type="PROSITE" id="PS50943"/>
    </source>
</evidence>
<dbReference type="PANTHER" id="PTHR46558">
    <property type="entry name" value="TRACRIPTIONAL REGULATORY PROTEIN-RELATED-RELATED"/>
    <property type="match status" value="1"/>
</dbReference>
<keyword evidence="1" id="KW-0238">DNA-binding</keyword>
<organism evidence="3 4">
    <name type="scientific">Flavobacterium restrictum</name>
    <dbReference type="NCBI Taxonomy" id="2594428"/>
    <lineage>
        <taxon>Bacteria</taxon>
        <taxon>Pseudomonadati</taxon>
        <taxon>Bacteroidota</taxon>
        <taxon>Flavobacteriia</taxon>
        <taxon>Flavobacteriales</taxon>
        <taxon>Flavobacteriaceae</taxon>
        <taxon>Flavobacterium</taxon>
    </lineage>
</organism>
<dbReference type="SUPFAM" id="SSF47413">
    <property type="entry name" value="lambda repressor-like DNA-binding domains"/>
    <property type="match status" value="1"/>
</dbReference>
<dbReference type="OrthoDB" id="769985at2"/>
<dbReference type="RefSeq" id="WP_144255870.1">
    <property type="nucleotide sequence ID" value="NZ_VJZT01000004.1"/>
</dbReference>
<feature type="domain" description="HTH cro/C1-type" evidence="2">
    <location>
        <begin position="8"/>
        <end position="62"/>
    </location>
</feature>
<keyword evidence="4" id="KW-1185">Reference proteome</keyword>
<dbReference type="SMART" id="SM00530">
    <property type="entry name" value="HTH_XRE"/>
    <property type="match status" value="1"/>
</dbReference>
<sequence>MVSVGKNIKKIREQKGLMQKEVASVADMQASNYSKIESGQRDVSVEALDKIAQFFGMTVDEIIHFEDAKTPAPVKVEDKTANEKVQLISQLDDEDKNAVYRIIDGMLTKNKFQTFFEQNIQTAK</sequence>
<dbReference type="Proteomes" id="UP000316371">
    <property type="component" value="Unassembled WGS sequence"/>
</dbReference>
<reference evidence="3 4" key="1">
    <citation type="submission" date="2019-07" db="EMBL/GenBank/DDBJ databases">
        <title>Novel species of Flavobacterium.</title>
        <authorList>
            <person name="Liu Q."/>
            <person name="Xin Y.-H."/>
        </authorList>
    </citation>
    <scope>NUCLEOTIDE SEQUENCE [LARGE SCALE GENOMIC DNA]</scope>
    <source>
        <strain evidence="3 4">LB1R34</strain>
    </source>
</reference>
<dbReference type="InterPro" id="IPR001387">
    <property type="entry name" value="Cro/C1-type_HTH"/>
</dbReference>
<evidence type="ECO:0000313" key="4">
    <source>
        <dbReference type="Proteomes" id="UP000316371"/>
    </source>
</evidence>
<comment type="caution">
    <text evidence="3">The sequence shown here is derived from an EMBL/GenBank/DDBJ whole genome shotgun (WGS) entry which is preliminary data.</text>
</comment>
<dbReference type="EMBL" id="VJZT01000004">
    <property type="protein sequence ID" value="TRX40887.1"/>
    <property type="molecule type" value="Genomic_DNA"/>
</dbReference>
<dbReference type="PANTHER" id="PTHR46558:SF11">
    <property type="entry name" value="HTH-TYPE TRANSCRIPTIONAL REGULATOR XRE"/>
    <property type="match status" value="1"/>
</dbReference>
<accession>A0A553E767</accession>
<proteinExistence type="predicted"/>
<protein>
    <submittedName>
        <fullName evidence="3">Helix-turn-helix transcriptional regulator</fullName>
    </submittedName>
</protein>
<evidence type="ECO:0000313" key="3">
    <source>
        <dbReference type="EMBL" id="TRX40887.1"/>
    </source>
</evidence>
<name>A0A553E767_9FLAO</name>
<dbReference type="Gene3D" id="1.10.260.40">
    <property type="entry name" value="lambda repressor-like DNA-binding domains"/>
    <property type="match status" value="1"/>
</dbReference>
<dbReference type="CDD" id="cd00093">
    <property type="entry name" value="HTH_XRE"/>
    <property type="match status" value="1"/>
</dbReference>
<dbReference type="InterPro" id="IPR010982">
    <property type="entry name" value="Lambda_DNA-bd_dom_sf"/>
</dbReference>
<dbReference type="GO" id="GO:0003677">
    <property type="term" value="F:DNA binding"/>
    <property type="evidence" value="ECO:0007669"/>
    <property type="project" value="UniProtKB-KW"/>
</dbReference>
<dbReference type="Pfam" id="PF01381">
    <property type="entry name" value="HTH_3"/>
    <property type="match status" value="1"/>
</dbReference>
<dbReference type="AlphaFoldDB" id="A0A553E767"/>